<evidence type="ECO:0000313" key="2">
    <source>
        <dbReference type="EMBL" id="MCX2976639.1"/>
    </source>
</evidence>
<dbReference type="Pfam" id="PF07254">
    <property type="entry name" value="Cpta_toxin"/>
    <property type="match status" value="1"/>
</dbReference>
<proteinExistence type="predicted"/>
<keyword evidence="1" id="KW-0812">Transmembrane</keyword>
<dbReference type="EMBL" id="SHNO01000001">
    <property type="protein sequence ID" value="MCX2976639.1"/>
    <property type="molecule type" value="Genomic_DNA"/>
</dbReference>
<protein>
    <recommendedName>
        <fullName evidence="4">RDD family protein</fullName>
    </recommendedName>
</protein>
<evidence type="ECO:0000256" key="1">
    <source>
        <dbReference type="SAM" id="Phobius"/>
    </source>
</evidence>
<comment type="caution">
    <text evidence="2">The sequence shown here is derived from an EMBL/GenBank/DDBJ whole genome shotgun (WGS) entry which is preliminary data.</text>
</comment>
<name>A0ABT3T3I1_9GAMM</name>
<reference evidence="2" key="1">
    <citation type="submission" date="2019-02" db="EMBL/GenBank/DDBJ databases">
        <authorList>
            <person name="Li S.-H."/>
        </authorList>
    </citation>
    <scope>NUCLEOTIDE SEQUENCE</scope>
    <source>
        <strain evidence="2">IMCC11814</strain>
    </source>
</reference>
<feature type="transmembrane region" description="Helical" evidence="1">
    <location>
        <begin position="12"/>
        <end position="32"/>
    </location>
</feature>
<keyword evidence="1" id="KW-1133">Transmembrane helix</keyword>
<keyword evidence="1" id="KW-0472">Membrane</keyword>
<dbReference type="Proteomes" id="UP001143304">
    <property type="component" value="Unassembled WGS sequence"/>
</dbReference>
<sequence length="124" mass="13826">MIVAETGAIGLLLLRGYTYESLFLSLLAVGLMRRLGVDRARGLGLVWRRGNWMLLRGTATLPVKLLAGPVATPWLIFLAVVELSGGRATRLWIFRDSVPRAQWRRLQVRSELAARCDRKPGSGR</sequence>
<accession>A0ABT3T3I1</accession>
<keyword evidence="3" id="KW-1185">Reference proteome</keyword>
<evidence type="ECO:0008006" key="4">
    <source>
        <dbReference type="Google" id="ProtNLM"/>
    </source>
</evidence>
<dbReference type="InterPro" id="IPR009883">
    <property type="entry name" value="YgfX"/>
</dbReference>
<dbReference type="RefSeq" id="WP_279248381.1">
    <property type="nucleotide sequence ID" value="NZ_SHNO01000001.1"/>
</dbReference>
<evidence type="ECO:0000313" key="3">
    <source>
        <dbReference type="Proteomes" id="UP001143304"/>
    </source>
</evidence>
<organism evidence="2 3">
    <name type="scientific">Candidatus Marimicrobium litorale</name>
    <dbReference type="NCBI Taxonomy" id="2518991"/>
    <lineage>
        <taxon>Bacteria</taxon>
        <taxon>Pseudomonadati</taxon>
        <taxon>Pseudomonadota</taxon>
        <taxon>Gammaproteobacteria</taxon>
        <taxon>Cellvibrionales</taxon>
        <taxon>Halieaceae</taxon>
        <taxon>Marimicrobium</taxon>
    </lineage>
</organism>
<gene>
    <name evidence="2" type="ORF">EYC82_04660</name>
</gene>